<evidence type="ECO:0000256" key="4">
    <source>
        <dbReference type="SAM" id="Coils"/>
    </source>
</evidence>
<evidence type="ECO:0000313" key="10">
    <source>
        <dbReference type="EMBL" id="RSL16267.1"/>
    </source>
</evidence>
<dbReference type="GO" id="GO:0015562">
    <property type="term" value="F:efflux transmembrane transporter activity"/>
    <property type="evidence" value="ECO:0007669"/>
    <property type="project" value="TreeGrafter"/>
</dbReference>
<dbReference type="InterPro" id="IPR058624">
    <property type="entry name" value="MdtA-like_HH"/>
</dbReference>
<dbReference type="Pfam" id="PF25876">
    <property type="entry name" value="HH_MFP_RND"/>
    <property type="match status" value="1"/>
</dbReference>
<keyword evidence="5" id="KW-0812">Transmembrane</keyword>
<dbReference type="InterPro" id="IPR058625">
    <property type="entry name" value="MdtA-like_BSH"/>
</dbReference>
<dbReference type="Pfam" id="PF25917">
    <property type="entry name" value="BSH_RND"/>
    <property type="match status" value="1"/>
</dbReference>
<evidence type="ECO:0000256" key="5">
    <source>
        <dbReference type="SAM" id="Phobius"/>
    </source>
</evidence>
<dbReference type="Gene3D" id="2.40.50.100">
    <property type="match status" value="1"/>
</dbReference>
<feature type="coiled-coil region" evidence="4">
    <location>
        <begin position="123"/>
        <end position="150"/>
    </location>
</feature>
<dbReference type="Gene3D" id="1.10.287.470">
    <property type="entry name" value="Helix hairpin bin"/>
    <property type="match status" value="1"/>
</dbReference>
<dbReference type="AlphaFoldDB" id="A0A428MHC5"/>
<dbReference type="SUPFAM" id="SSF111369">
    <property type="entry name" value="HlyD-like secretion proteins"/>
    <property type="match status" value="1"/>
</dbReference>
<evidence type="ECO:0000313" key="11">
    <source>
        <dbReference type="Proteomes" id="UP000269669"/>
    </source>
</evidence>
<dbReference type="InterPro" id="IPR058627">
    <property type="entry name" value="MdtA-like_C"/>
</dbReference>
<evidence type="ECO:0000259" key="9">
    <source>
        <dbReference type="Pfam" id="PF25967"/>
    </source>
</evidence>
<evidence type="ECO:0000259" key="7">
    <source>
        <dbReference type="Pfam" id="PF25917"/>
    </source>
</evidence>
<dbReference type="EMBL" id="RSDW01000001">
    <property type="protein sequence ID" value="RSL16267.1"/>
    <property type="molecule type" value="Genomic_DNA"/>
</dbReference>
<accession>A0A428MHC5</accession>
<dbReference type="PANTHER" id="PTHR30469:SF37">
    <property type="entry name" value="RAGD PROTEIN"/>
    <property type="match status" value="1"/>
</dbReference>
<protein>
    <submittedName>
        <fullName evidence="10">RND family efflux transporter MFP subunit</fullName>
    </submittedName>
</protein>
<feature type="domain" description="CusB-like beta-barrel" evidence="8">
    <location>
        <begin position="249"/>
        <end position="318"/>
    </location>
</feature>
<name>A0A428MHC5_9BACT</name>
<dbReference type="Gene3D" id="2.40.30.170">
    <property type="match status" value="1"/>
</dbReference>
<gene>
    <name evidence="10" type="ORF">EDE15_1778</name>
</gene>
<dbReference type="Proteomes" id="UP000269669">
    <property type="component" value="Unassembled WGS sequence"/>
</dbReference>
<keyword evidence="5" id="KW-1133">Transmembrane helix</keyword>
<keyword evidence="4" id="KW-0175">Coiled coil</keyword>
<comment type="similarity">
    <text evidence="2">Belongs to the membrane fusion protein (MFP) (TC 8.A.1) family.</text>
</comment>
<evidence type="ECO:0000259" key="8">
    <source>
        <dbReference type="Pfam" id="PF25954"/>
    </source>
</evidence>
<evidence type="ECO:0000259" key="6">
    <source>
        <dbReference type="Pfam" id="PF25876"/>
    </source>
</evidence>
<dbReference type="GO" id="GO:1990281">
    <property type="term" value="C:efflux pump complex"/>
    <property type="evidence" value="ECO:0007669"/>
    <property type="project" value="TreeGrafter"/>
</dbReference>
<organism evidence="10 11">
    <name type="scientific">Edaphobacter aggregans</name>
    <dbReference type="NCBI Taxonomy" id="570835"/>
    <lineage>
        <taxon>Bacteria</taxon>
        <taxon>Pseudomonadati</taxon>
        <taxon>Acidobacteriota</taxon>
        <taxon>Terriglobia</taxon>
        <taxon>Terriglobales</taxon>
        <taxon>Acidobacteriaceae</taxon>
        <taxon>Edaphobacter</taxon>
    </lineage>
</organism>
<evidence type="ECO:0000256" key="3">
    <source>
        <dbReference type="ARBA" id="ARBA00022448"/>
    </source>
</evidence>
<keyword evidence="11" id="KW-1185">Reference proteome</keyword>
<feature type="domain" description="Multidrug resistance protein MdtA-like alpha-helical hairpin" evidence="6">
    <location>
        <begin position="129"/>
        <end position="191"/>
    </location>
</feature>
<dbReference type="InterPro" id="IPR058792">
    <property type="entry name" value="Beta-barrel_RND_2"/>
</dbReference>
<feature type="domain" description="Multidrug resistance protein MdtA-like barrel-sandwich hybrid" evidence="7">
    <location>
        <begin position="86"/>
        <end position="234"/>
    </location>
</feature>
<sequence>MTHTPHAEHQSSSRTPYVGAALFFLVLIVIGVLALMPKLRHRDELRVEAQEAVGPPVVLATKLKSGEAGGHLEIAASVQAFDQTPVFARTSGYVKARYVDIGDHVRQGQLLAVIDDPQTAQALMQAKATLAQLKAQLAQAQANAQLSNVTNERWQGLVKQGVVSKQDADQRFAQAGADVATVAAAQANIAAGEANVRNLAEQESFSRVTAPFSGVILSRSIDKGSLISSGSQSGVTQMFTIGQSETVRVFASVPQASAGGLFAGHVAKVTFREVPGQVYTGTVARTSQSLDPGTRTLLTEVDLKNDGRILPGMYATTIFDLPRGTVAPVLLPANALVIRTAGPQAVVLDGNNIAHFRSIALGRDLGSATEVVSGLKAGDIVVLSPGDGVVDGAKVEPNMQQ</sequence>
<keyword evidence="5" id="KW-0472">Membrane</keyword>
<dbReference type="Pfam" id="PF25967">
    <property type="entry name" value="RND-MFP_C"/>
    <property type="match status" value="1"/>
</dbReference>
<dbReference type="Gene3D" id="2.40.420.20">
    <property type="match status" value="1"/>
</dbReference>
<keyword evidence="3" id="KW-0813">Transport</keyword>
<evidence type="ECO:0000256" key="1">
    <source>
        <dbReference type="ARBA" id="ARBA00004196"/>
    </source>
</evidence>
<dbReference type="NCBIfam" id="TIGR01730">
    <property type="entry name" value="RND_mfp"/>
    <property type="match status" value="1"/>
</dbReference>
<proteinExistence type="inferred from homology"/>
<comment type="caution">
    <text evidence="10">The sequence shown here is derived from an EMBL/GenBank/DDBJ whole genome shotgun (WGS) entry which is preliminary data.</text>
</comment>
<dbReference type="OrthoDB" id="9806939at2"/>
<feature type="transmembrane region" description="Helical" evidence="5">
    <location>
        <begin position="17"/>
        <end position="36"/>
    </location>
</feature>
<comment type="subcellular location">
    <subcellularLocation>
        <location evidence="1">Cell envelope</location>
    </subcellularLocation>
</comment>
<dbReference type="RefSeq" id="WP_125484901.1">
    <property type="nucleotide sequence ID" value="NZ_RSDW01000001.1"/>
</dbReference>
<evidence type="ECO:0000256" key="2">
    <source>
        <dbReference type="ARBA" id="ARBA00009477"/>
    </source>
</evidence>
<dbReference type="PANTHER" id="PTHR30469">
    <property type="entry name" value="MULTIDRUG RESISTANCE PROTEIN MDTA"/>
    <property type="match status" value="1"/>
</dbReference>
<reference evidence="10 11" key="1">
    <citation type="submission" date="2018-12" db="EMBL/GenBank/DDBJ databases">
        <title>Sequencing of bacterial isolates from soil warming experiment in Harvard Forest, Massachusetts, USA.</title>
        <authorList>
            <person name="Deangelis K."/>
        </authorList>
    </citation>
    <scope>NUCLEOTIDE SEQUENCE [LARGE SCALE GENOMIC DNA]</scope>
    <source>
        <strain evidence="10 11">EB153</strain>
    </source>
</reference>
<dbReference type="InterPro" id="IPR006143">
    <property type="entry name" value="RND_pump_MFP"/>
</dbReference>
<dbReference type="Pfam" id="PF25954">
    <property type="entry name" value="Beta-barrel_RND_2"/>
    <property type="match status" value="1"/>
</dbReference>
<feature type="domain" description="Multidrug resistance protein MdtA-like C-terminal permuted SH3" evidence="9">
    <location>
        <begin position="329"/>
        <end position="384"/>
    </location>
</feature>